<evidence type="ECO:0000256" key="1">
    <source>
        <dbReference type="SAM" id="MobiDB-lite"/>
    </source>
</evidence>
<dbReference type="Gene3D" id="3.30.750.24">
    <property type="entry name" value="STAS domain"/>
    <property type="match status" value="1"/>
</dbReference>
<proteinExistence type="predicted"/>
<dbReference type="InterPro" id="IPR036513">
    <property type="entry name" value="STAS_dom_sf"/>
</dbReference>
<name>A0ABU2JSV6_9ACTN</name>
<reference evidence="4" key="1">
    <citation type="submission" date="2023-07" db="EMBL/GenBank/DDBJ databases">
        <title>30 novel species of actinomycetes from the DSMZ collection.</title>
        <authorList>
            <person name="Nouioui I."/>
        </authorList>
    </citation>
    <scope>NUCLEOTIDE SEQUENCE [LARGE SCALE GENOMIC DNA]</scope>
    <source>
        <strain evidence="4">DSM 44915</strain>
    </source>
</reference>
<comment type="caution">
    <text evidence="3">The sequence shown here is derived from an EMBL/GenBank/DDBJ whole genome shotgun (WGS) entry which is preliminary data.</text>
</comment>
<dbReference type="PROSITE" id="PS50801">
    <property type="entry name" value="STAS"/>
    <property type="match status" value="1"/>
</dbReference>
<sequence>MDEVLFVVEGPVRRAEVPALCDRLAAVVRARGARVVTVDATAMGGPGADALQALARLRLTARRLGVELRFVGLDRGLVGLLGWLGLGQVVGEAEEGEEPGGVEEGVDARDPPV</sequence>
<protein>
    <submittedName>
        <fullName evidence="3">STAS domain-containing protein</fullName>
    </submittedName>
</protein>
<evidence type="ECO:0000259" key="2">
    <source>
        <dbReference type="PROSITE" id="PS50801"/>
    </source>
</evidence>
<dbReference type="SUPFAM" id="SSF52091">
    <property type="entry name" value="SpoIIaa-like"/>
    <property type="match status" value="1"/>
</dbReference>
<dbReference type="EMBL" id="JAVREO010000010">
    <property type="protein sequence ID" value="MDT0268075.1"/>
    <property type="molecule type" value="Genomic_DNA"/>
</dbReference>
<evidence type="ECO:0000313" key="4">
    <source>
        <dbReference type="Proteomes" id="UP001183410"/>
    </source>
</evidence>
<gene>
    <name evidence="3" type="ORF">RM844_17475</name>
</gene>
<feature type="domain" description="STAS" evidence="2">
    <location>
        <begin position="1"/>
        <end position="109"/>
    </location>
</feature>
<feature type="compositionally biased region" description="Acidic residues" evidence="1">
    <location>
        <begin position="94"/>
        <end position="105"/>
    </location>
</feature>
<evidence type="ECO:0000313" key="3">
    <source>
        <dbReference type="EMBL" id="MDT0268075.1"/>
    </source>
</evidence>
<dbReference type="InterPro" id="IPR002645">
    <property type="entry name" value="STAS_dom"/>
</dbReference>
<feature type="region of interest" description="Disordered" evidence="1">
    <location>
        <begin position="94"/>
        <end position="113"/>
    </location>
</feature>
<dbReference type="Proteomes" id="UP001183410">
    <property type="component" value="Unassembled WGS sequence"/>
</dbReference>
<keyword evidence="4" id="KW-1185">Reference proteome</keyword>
<organism evidence="3 4">
    <name type="scientific">Streptomyces chisholmiae</name>
    <dbReference type="NCBI Taxonomy" id="3075540"/>
    <lineage>
        <taxon>Bacteria</taxon>
        <taxon>Bacillati</taxon>
        <taxon>Actinomycetota</taxon>
        <taxon>Actinomycetes</taxon>
        <taxon>Kitasatosporales</taxon>
        <taxon>Streptomycetaceae</taxon>
        <taxon>Streptomyces</taxon>
    </lineage>
</organism>
<dbReference type="RefSeq" id="WP_311668170.1">
    <property type="nucleotide sequence ID" value="NZ_JAVREO010000010.1"/>
</dbReference>
<accession>A0ABU2JSV6</accession>